<sequence>MILVTGGGTGGHLYPGLATARALRELGQAVTYVGAEGGLEEKVLPTSGLPYRLIPAGKLSREALRPKEGLKVLHGLWEARKVLRELKPKAVLSTVGYAGFPLAFMAQRMGIPTVIHEQNAQLGLAARWLAGGASAIGLSVPIELNAPWSAKAQVVGLPVREEKHDARAAKIALGLEPEKPLIFVLGGSQGSLELNQNLPERLKPLLGEYQVLHQSGPRWETQMQAQYATWPGYTVRGYLDTALAFSAAEFAITRAGAATLAEAAYHRVPLLAVPLPAEMDGGAQWANARFYADIGAAYMLERGWEHFQTSIAPLLEPSVRQKLRDTIAQLSPAGAAYRLARMVLEASFQGNGREVTG</sequence>
<dbReference type="InterPro" id="IPR007235">
    <property type="entry name" value="Glyco_trans_28_C"/>
</dbReference>
<dbReference type="EMBL" id="CP002042">
    <property type="protein sequence ID" value="ADH63557.1"/>
    <property type="molecule type" value="Genomic_DNA"/>
</dbReference>
<dbReference type="GO" id="GO:0051301">
    <property type="term" value="P:cell division"/>
    <property type="evidence" value="ECO:0007669"/>
    <property type="project" value="UniProtKB-KW"/>
</dbReference>
<dbReference type="GO" id="GO:0008360">
    <property type="term" value="P:regulation of cell shape"/>
    <property type="evidence" value="ECO:0007669"/>
    <property type="project" value="UniProtKB-KW"/>
</dbReference>
<dbReference type="KEGG" id="msv:Mesil_1672"/>
<keyword evidence="4 10" id="KW-0808">Transferase</keyword>
<dbReference type="UniPathway" id="UPA00219"/>
<comment type="pathway">
    <text evidence="10">Cell wall biogenesis; peptidoglycan biosynthesis.</text>
</comment>
<dbReference type="STRING" id="526227.Mesil_1672"/>
<dbReference type="GO" id="GO:0050511">
    <property type="term" value="F:undecaprenyldiphospho-muramoylpentapeptide beta-N-acetylglucosaminyltransferase activity"/>
    <property type="evidence" value="ECO:0007669"/>
    <property type="project" value="UniProtKB-UniRule"/>
</dbReference>
<dbReference type="GO" id="GO:0005886">
    <property type="term" value="C:plasma membrane"/>
    <property type="evidence" value="ECO:0007669"/>
    <property type="project" value="UniProtKB-SubCell"/>
</dbReference>
<comment type="caution">
    <text evidence="10">Lacks conserved residue(s) required for the propagation of feature annotation.</text>
</comment>
<comment type="catalytic activity">
    <reaction evidence="10">
        <text>di-trans,octa-cis-undecaprenyl diphospho-N-acetyl-alpha-D-muramoyl-L-alanyl-D-glutamyl-meso-2,6-diaminopimeloyl-D-alanyl-D-alanine + UDP-N-acetyl-alpha-D-glucosamine = di-trans,octa-cis-undecaprenyl diphospho-[N-acetyl-alpha-D-glucosaminyl-(1-&gt;4)]-N-acetyl-alpha-D-muramoyl-L-alanyl-D-glutamyl-meso-2,6-diaminopimeloyl-D-alanyl-D-alanine + UDP + H(+)</text>
        <dbReference type="Rhea" id="RHEA:31227"/>
        <dbReference type="ChEBI" id="CHEBI:15378"/>
        <dbReference type="ChEBI" id="CHEBI:57705"/>
        <dbReference type="ChEBI" id="CHEBI:58223"/>
        <dbReference type="ChEBI" id="CHEBI:61387"/>
        <dbReference type="ChEBI" id="CHEBI:61388"/>
        <dbReference type="EC" id="2.4.1.227"/>
    </reaction>
</comment>
<evidence type="ECO:0000256" key="1">
    <source>
        <dbReference type="ARBA" id="ARBA00022475"/>
    </source>
</evidence>
<dbReference type="Gene3D" id="3.40.50.2000">
    <property type="entry name" value="Glycogen Phosphorylase B"/>
    <property type="match status" value="2"/>
</dbReference>
<evidence type="ECO:0000259" key="12">
    <source>
        <dbReference type="Pfam" id="PF04101"/>
    </source>
</evidence>
<keyword evidence="14" id="KW-1185">Reference proteome</keyword>
<dbReference type="CAZy" id="GT28">
    <property type="family name" value="Glycosyltransferase Family 28"/>
</dbReference>
<evidence type="ECO:0000256" key="4">
    <source>
        <dbReference type="ARBA" id="ARBA00022679"/>
    </source>
</evidence>
<dbReference type="PANTHER" id="PTHR21015">
    <property type="entry name" value="UDP-N-ACETYLGLUCOSAMINE--N-ACETYLMURAMYL-(PENTAPEPTIDE) PYROPHOSPHORYL-UNDECAPRENOL N-ACETYLGLUCOSAMINE TRANSFERASE 1"/>
    <property type="match status" value="1"/>
</dbReference>
<evidence type="ECO:0000256" key="2">
    <source>
        <dbReference type="ARBA" id="ARBA00022618"/>
    </source>
</evidence>
<feature type="domain" description="Glycosyl transferase family 28 C-terminal" evidence="12">
    <location>
        <begin position="182"/>
        <end position="301"/>
    </location>
</feature>
<dbReference type="GO" id="GO:0005975">
    <property type="term" value="P:carbohydrate metabolic process"/>
    <property type="evidence" value="ECO:0007669"/>
    <property type="project" value="InterPro"/>
</dbReference>
<keyword evidence="8 10" id="KW-0131">Cell cycle</keyword>
<feature type="binding site" evidence="10">
    <location>
        <position position="160"/>
    </location>
    <ligand>
        <name>UDP-N-acetyl-alpha-D-glucosamine</name>
        <dbReference type="ChEBI" id="CHEBI:57705"/>
    </ligand>
</feature>
<dbReference type="InterPro" id="IPR004276">
    <property type="entry name" value="GlycoTrans_28_N"/>
</dbReference>
<evidence type="ECO:0000256" key="3">
    <source>
        <dbReference type="ARBA" id="ARBA00022676"/>
    </source>
</evidence>
<comment type="subcellular location">
    <subcellularLocation>
        <location evidence="10">Cell inner membrane</location>
        <topology evidence="10">Peripheral membrane protein</topology>
        <orientation evidence="10">Cytoplasmic side</orientation>
    </subcellularLocation>
</comment>
<keyword evidence="3 10" id="KW-0328">Glycosyltransferase</keyword>
<dbReference type="SUPFAM" id="SSF53756">
    <property type="entry name" value="UDP-Glycosyltransferase/glycogen phosphorylase"/>
    <property type="match status" value="1"/>
</dbReference>
<gene>
    <name evidence="10" type="primary">murG</name>
    <name evidence="13" type="ordered locus">Mesil_1672</name>
</gene>
<evidence type="ECO:0000256" key="10">
    <source>
        <dbReference type="HAMAP-Rule" id="MF_00033"/>
    </source>
</evidence>
<keyword evidence="5 10" id="KW-0133">Cell shape</keyword>
<dbReference type="OrthoDB" id="9808936at2"/>
<evidence type="ECO:0000256" key="6">
    <source>
        <dbReference type="ARBA" id="ARBA00022984"/>
    </source>
</evidence>
<dbReference type="InterPro" id="IPR006009">
    <property type="entry name" value="GlcNAc_MurG"/>
</dbReference>
<evidence type="ECO:0000313" key="13">
    <source>
        <dbReference type="EMBL" id="ADH63557.1"/>
    </source>
</evidence>
<protein>
    <recommendedName>
        <fullName evidence="10">UDP-N-acetylglucosamine--N-acetylmuramyl-(pentapeptide) pyrophosphoryl-undecaprenol N-acetylglucosamine transferase</fullName>
        <ecNumber evidence="10">2.4.1.227</ecNumber>
    </recommendedName>
    <alternativeName>
        <fullName evidence="10">Undecaprenyl-PP-MurNAc-pentapeptide-UDPGlcNAc GlcNAc transferase</fullName>
    </alternativeName>
</protein>
<evidence type="ECO:0000256" key="9">
    <source>
        <dbReference type="ARBA" id="ARBA00023316"/>
    </source>
</evidence>
<keyword evidence="2 10" id="KW-0132">Cell division</keyword>
<name>D7BFK4_ALLS1</name>
<feature type="binding site" evidence="10">
    <location>
        <position position="284"/>
    </location>
    <ligand>
        <name>UDP-N-acetyl-alpha-D-glucosamine</name>
        <dbReference type="ChEBI" id="CHEBI:57705"/>
    </ligand>
</feature>
<dbReference type="RefSeq" id="WP_013158119.1">
    <property type="nucleotide sequence ID" value="NC_014212.1"/>
</dbReference>
<dbReference type="Proteomes" id="UP000001916">
    <property type="component" value="Chromosome"/>
</dbReference>
<dbReference type="GO" id="GO:0071555">
    <property type="term" value="P:cell wall organization"/>
    <property type="evidence" value="ECO:0007669"/>
    <property type="project" value="UniProtKB-KW"/>
</dbReference>
<proteinExistence type="inferred from homology"/>
<evidence type="ECO:0000259" key="11">
    <source>
        <dbReference type="Pfam" id="PF03033"/>
    </source>
</evidence>
<feature type="binding site" evidence="10">
    <location>
        <position position="188"/>
    </location>
    <ligand>
        <name>UDP-N-acetyl-alpha-D-glucosamine</name>
        <dbReference type="ChEBI" id="CHEBI:57705"/>
    </ligand>
</feature>
<dbReference type="EC" id="2.4.1.227" evidence="10"/>
<dbReference type="CDD" id="cd03785">
    <property type="entry name" value="GT28_MurG"/>
    <property type="match status" value="1"/>
</dbReference>
<organism evidence="13 14">
    <name type="scientific">Allomeiothermus silvanus (strain ATCC 700542 / DSM 9946 / NBRC 106475 / NCIMB 13440 / VI-R2)</name>
    <name type="common">Thermus silvanus</name>
    <dbReference type="NCBI Taxonomy" id="526227"/>
    <lineage>
        <taxon>Bacteria</taxon>
        <taxon>Thermotogati</taxon>
        <taxon>Deinococcota</taxon>
        <taxon>Deinococci</taxon>
        <taxon>Thermales</taxon>
        <taxon>Thermaceae</taxon>
        <taxon>Allomeiothermus</taxon>
    </lineage>
</organism>
<dbReference type="HAMAP" id="MF_00033">
    <property type="entry name" value="MurG"/>
    <property type="match status" value="1"/>
</dbReference>
<keyword evidence="9 10" id="KW-0961">Cell wall biogenesis/degradation</keyword>
<dbReference type="Pfam" id="PF04101">
    <property type="entry name" value="Glyco_tran_28_C"/>
    <property type="match status" value="1"/>
</dbReference>
<comment type="function">
    <text evidence="10">Cell wall formation. Catalyzes the transfer of a GlcNAc subunit on undecaprenyl-pyrophosphoryl-MurNAc-pentapeptide (lipid intermediate I) to form undecaprenyl-pyrophosphoryl-MurNAc-(pentapeptide)GlcNAc (lipid intermediate II).</text>
</comment>
<reference evidence="13 14" key="1">
    <citation type="journal article" date="2010" name="Stand. Genomic Sci.">
        <title>Complete genome sequence of Meiothermus silvanus type strain (VI-R2).</title>
        <authorList>
            <person name="Sikorski J."/>
            <person name="Tindall B.J."/>
            <person name="Lowry S."/>
            <person name="Lucas S."/>
            <person name="Nolan M."/>
            <person name="Copeland A."/>
            <person name="Glavina Del Rio T."/>
            <person name="Tice H."/>
            <person name="Cheng J.F."/>
            <person name="Han C."/>
            <person name="Pitluck S."/>
            <person name="Liolios K."/>
            <person name="Ivanova N."/>
            <person name="Mavromatis K."/>
            <person name="Mikhailova N."/>
            <person name="Pati A."/>
            <person name="Goodwin L."/>
            <person name="Chen A."/>
            <person name="Palaniappan K."/>
            <person name="Land M."/>
            <person name="Hauser L."/>
            <person name="Chang Y.J."/>
            <person name="Jeffries C.D."/>
            <person name="Rohde M."/>
            <person name="Goker M."/>
            <person name="Woyke T."/>
            <person name="Bristow J."/>
            <person name="Eisen J.A."/>
            <person name="Markowitz V."/>
            <person name="Hugenholtz P."/>
            <person name="Kyrpides N.C."/>
            <person name="Klenk H.P."/>
            <person name="Lapidus A."/>
        </authorList>
    </citation>
    <scope>NUCLEOTIDE SEQUENCE [LARGE SCALE GENOMIC DNA]</scope>
    <source>
        <strain evidence="14">ATCC 700542 / DSM 9946 / VI-R2</strain>
    </source>
</reference>
<keyword evidence="7 10" id="KW-0472">Membrane</keyword>
<dbReference type="Pfam" id="PF03033">
    <property type="entry name" value="Glyco_transf_28"/>
    <property type="match status" value="1"/>
</dbReference>
<evidence type="ECO:0000313" key="14">
    <source>
        <dbReference type="Proteomes" id="UP000001916"/>
    </source>
</evidence>
<comment type="similarity">
    <text evidence="10">Belongs to the glycosyltransferase 28 family. MurG subfamily.</text>
</comment>
<keyword evidence="6 10" id="KW-0573">Peptidoglycan synthesis</keyword>
<feature type="domain" description="Glycosyltransferase family 28 N-terminal" evidence="11">
    <location>
        <begin position="2"/>
        <end position="134"/>
    </location>
</feature>
<dbReference type="GO" id="GO:0009252">
    <property type="term" value="P:peptidoglycan biosynthetic process"/>
    <property type="evidence" value="ECO:0007669"/>
    <property type="project" value="UniProtKB-UniRule"/>
</dbReference>
<accession>D7BFK4</accession>
<dbReference type="AlphaFoldDB" id="D7BFK4"/>
<evidence type="ECO:0000256" key="8">
    <source>
        <dbReference type="ARBA" id="ARBA00023306"/>
    </source>
</evidence>
<dbReference type="PANTHER" id="PTHR21015:SF22">
    <property type="entry name" value="GLYCOSYLTRANSFERASE"/>
    <property type="match status" value="1"/>
</dbReference>
<feature type="binding site" evidence="10">
    <location>
        <begin position="9"/>
        <end position="11"/>
    </location>
    <ligand>
        <name>UDP-N-acetyl-alpha-D-glucosamine</name>
        <dbReference type="ChEBI" id="CHEBI:57705"/>
    </ligand>
</feature>
<feature type="binding site" evidence="10">
    <location>
        <position position="119"/>
    </location>
    <ligand>
        <name>UDP-N-acetyl-alpha-D-glucosamine</name>
        <dbReference type="ChEBI" id="CHEBI:57705"/>
    </ligand>
</feature>
<dbReference type="eggNOG" id="COG0707">
    <property type="taxonomic scope" value="Bacteria"/>
</dbReference>
<dbReference type="HOGENOM" id="CLU_037404_0_0_0"/>
<keyword evidence="10" id="KW-0997">Cell inner membrane</keyword>
<evidence type="ECO:0000256" key="5">
    <source>
        <dbReference type="ARBA" id="ARBA00022960"/>
    </source>
</evidence>
<evidence type="ECO:0000256" key="7">
    <source>
        <dbReference type="ARBA" id="ARBA00023136"/>
    </source>
</evidence>
<keyword evidence="1 10" id="KW-1003">Cell membrane</keyword>
<dbReference type="GO" id="GO:0051991">
    <property type="term" value="F:UDP-N-acetyl-D-glucosamine:N-acetylmuramoyl-L-alanyl-D-glutamyl-meso-2,6-diaminopimelyl-D-alanyl-D-alanine-diphosphoundecaprenol 4-beta-N-acetylglucosaminlytransferase activity"/>
    <property type="evidence" value="ECO:0007669"/>
    <property type="project" value="RHEA"/>
</dbReference>